<dbReference type="Proteomes" id="UP000324800">
    <property type="component" value="Unassembled WGS sequence"/>
</dbReference>
<gene>
    <name evidence="1" type="ORF">EZS28_036479</name>
</gene>
<sequence length="588" mass="63582">MANVITTLGTATGGGNAISDLSFSGNILIPAKNINFVTADYDQNISGSKTFTSTIHSVGIYVQNYDNLSVVLAGGGVKAIQDINASVDLSNYYNKTQTYSQTEIDQKLNLKLNISDQIDAYTKTQDDALLLLKADKSELIDAYNKTEVDALLDDKLNVSDQIDAYTKTQDDALLLLKADKTQLIDAYTKGEADNLLNNKVNSGADKTQLIDAYTKGETNNLLNNKADSGVSYSKQEDVALLLLTADKTQLIDAYTKGEADNLLNNKADSGVSYTKGEDDALLLLKANQSTTYTKTETDQLISQIEVGVVDLSGYMTLGTSQTITANKTFNNACRFISSIDGMGTITGSQFVKSGADDTVVLLGAGGTKPISEFGGGSVDDSNYVKKTGQELQIIHGVLRRDDDELSMSEYDEDYLTRAEIYNAYVSRSDNQTICGTKTFNSNINAAGFAKTGKDDTSVLLAGGGDALISSFGGVQVEDITNLVVNLHSNITFNYLKLTRIGTFYTLMMEIIPKTQIAISTSTTICTVGSMSNNITPPTPPSTIYPISLATKRKTLSCEYSYRYFKISTDSTEAWGINDDVGLQFSWML</sequence>
<evidence type="ECO:0000313" key="2">
    <source>
        <dbReference type="Proteomes" id="UP000324800"/>
    </source>
</evidence>
<evidence type="ECO:0000313" key="1">
    <source>
        <dbReference type="EMBL" id="KAA6367995.1"/>
    </source>
</evidence>
<dbReference type="EMBL" id="SNRW01017764">
    <property type="protein sequence ID" value="KAA6367995.1"/>
    <property type="molecule type" value="Genomic_DNA"/>
</dbReference>
<dbReference type="AlphaFoldDB" id="A0A5J4UEH4"/>
<name>A0A5J4UEH4_9EUKA</name>
<proteinExistence type="predicted"/>
<reference evidence="1 2" key="1">
    <citation type="submission" date="2019-03" db="EMBL/GenBank/DDBJ databases">
        <title>Single cell metagenomics reveals metabolic interactions within the superorganism composed of flagellate Streblomastix strix and complex community of Bacteroidetes bacteria on its surface.</title>
        <authorList>
            <person name="Treitli S.C."/>
            <person name="Kolisko M."/>
            <person name="Husnik F."/>
            <person name="Keeling P."/>
            <person name="Hampl V."/>
        </authorList>
    </citation>
    <scope>NUCLEOTIDE SEQUENCE [LARGE SCALE GENOMIC DNA]</scope>
    <source>
        <strain evidence="1">ST1C</strain>
    </source>
</reference>
<organism evidence="1 2">
    <name type="scientific">Streblomastix strix</name>
    <dbReference type="NCBI Taxonomy" id="222440"/>
    <lineage>
        <taxon>Eukaryota</taxon>
        <taxon>Metamonada</taxon>
        <taxon>Preaxostyla</taxon>
        <taxon>Oxymonadida</taxon>
        <taxon>Streblomastigidae</taxon>
        <taxon>Streblomastix</taxon>
    </lineage>
</organism>
<accession>A0A5J4UEH4</accession>
<protein>
    <submittedName>
        <fullName evidence="1">Uncharacterized protein</fullName>
    </submittedName>
</protein>
<comment type="caution">
    <text evidence="1">The sequence shown here is derived from an EMBL/GenBank/DDBJ whole genome shotgun (WGS) entry which is preliminary data.</text>
</comment>